<feature type="region of interest" description="Disordered" evidence="1">
    <location>
        <begin position="504"/>
        <end position="537"/>
    </location>
</feature>
<feature type="region of interest" description="Disordered" evidence="1">
    <location>
        <begin position="392"/>
        <end position="471"/>
    </location>
</feature>
<sequence length="537" mass="57411">MEPHLEHTHGRHYDDGSTLGAGAATATHHTSHHGDNEDEHHGEKKSVIKKVKEKAKKLKNTITKHGHGHGDDDHHHHEEDDDDDDDDDEMEEDAEVHGAPMVRLGHYIVVNPSSSPGGRILEDVCTLNLQLVMNSAVYDSARAGPDAILAHPRGNLERPSVLAEDRYDGSVDSGARHGPPPLVSAGPYGTDHSKPSGFDQPRAHDRPDPFDPMVSRTHQGQPRGSIGKSIGMVEDPNAPKDPSRAGSDPSNYETKVTDPTRTGGKEAELSQIQHSFDKMGIHGEPEPKRFDSNHPENLPRDTLTGNPSSRSGSYVEKISTSASAMADKAADIIASKLGFPEKMPSPETHEAAKKPGPATEYAHKITDKVTETLAPVYEKVVDAGSSVISKVQGSVSSVSGQPQTQGSVSGQPQTVEKQNGADKGVSVTEYLAERLRPGDEDKALSEKITNAFHRGNGGESEKKTGEDRRHLGVVTESEEVRQRLGGVGDPRGVADRVKDAMGTWFGGNAPQGTIASSNHGDIDEQGLSNYGGGGNGQ</sequence>
<evidence type="ECO:0000259" key="3">
    <source>
        <dbReference type="Pfam" id="PF23402"/>
    </source>
</evidence>
<dbReference type="Proteomes" id="UP001172457">
    <property type="component" value="Chromosome 7"/>
</dbReference>
<feature type="compositionally biased region" description="Polar residues" evidence="1">
    <location>
        <begin position="510"/>
        <end position="519"/>
    </location>
</feature>
<feature type="region of interest" description="Disordered" evidence="1">
    <location>
        <begin position="339"/>
        <end position="360"/>
    </location>
</feature>
<feature type="compositionally biased region" description="Polar residues" evidence="1">
    <location>
        <begin position="303"/>
        <end position="315"/>
    </location>
</feature>
<reference evidence="5" key="1">
    <citation type="submission" date="2023-03" db="EMBL/GenBank/DDBJ databases">
        <title>Chromosome-scale reference genome and RAD-based genetic map of yellow starthistle (Centaurea solstitialis) reveal putative structural variation and QTLs associated with invader traits.</title>
        <authorList>
            <person name="Reatini B."/>
            <person name="Cang F.A."/>
            <person name="Jiang Q."/>
            <person name="Mckibben M.T.W."/>
            <person name="Barker M.S."/>
            <person name="Rieseberg L.H."/>
            <person name="Dlugosch K.M."/>
        </authorList>
    </citation>
    <scope>NUCLEOTIDE SEQUENCE</scope>
    <source>
        <strain evidence="5">CAN-66</strain>
        <tissue evidence="5">Leaf</tissue>
    </source>
</reference>
<evidence type="ECO:0000313" key="5">
    <source>
        <dbReference type="EMBL" id="KAJ9539647.1"/>
    </source>
</evidence>
<evidence type="ECO:0000256" key="1">
    <source>
        <dbReference type="SAM" id="MobiDB-lite"/>
    </source>
</evidence>
<dbReference type="InterPro" id="IPR056605">
    <property type="entry name" value="LTI65_LTI78_N"/>
</dbReference>
<dbReference type="InterPro" id="IPR057059">
    <property type="entry name" value="LTI65/LTI78_PGEED"/>
</dbReference>
<evidence type="ECO:0008006" key="7">
    <source>
        <dbReference type="Google" id="ProtNLM"/>
    </source>
</evidence>
<organism evidence="5 6">
    <name type="scientific">Centaurea solstitialis</name>
    <name type="common">yellow star-thistle</name>
    <dbReference type="NCBI Taxonomy" id="347529"/>
    <lineage>
        <taxon>Eukaryota</taxon>
        <taxon>Viridiplantae</taxon>
        <taxon>Streptophyta</taxon>
        <taxon>Embryophyta</taxon>
        <taxon>Tracheophyta</taxon>
        <taxon>Spermatophyta</taxon>
        <taxon>Magnoliopsida</taxon>
        <taxon>eudicotyledons</taxon>
        <taxon>Gunneridae</taxon>
        <taxon>Pentapetalae</taxon>
        <taxon>asterids</taxon>
        <taxon>campanulids</taxon>
        <taxon>Asterales</taxon>
        <taxon>Asteraceae</taxon>
        <taxon>Carduoideae</taxon>
        <taxon>Cardueae</taxon>
        <taxon>Centaureinae</taxon>
        <taxon>Centaurea</taxon>
    </lineage>
</organism>
<keyword evidence="6" id="KW-1185">Reference proteome</keyword>
<feature type="region of interest" description="Disordered" evidence="1">
    <location>
        <begin position="1"/>
        <end position="99"/>
    </location>
</feature>
<feature type="compositionally biased region" description="Basic and acidic residues" evidence="1">
    <location>
        <begin position="459"/>
        <end position="470"/>
    </location>
</feature>
<evidence type="ECO:0000259" key="2">
    <source>
        <dbReference type="Pfam" id="PF23399"/>
    </source>
</evidence>
<feature type="domain" description="LTI65/LTI78 PGEED repeat" evidence="2">
    <location>
        <begin position="422"/>
        <end position="451"/>
    </location>
</feature>
<feature type="region of interest" description="Disordered" evidence="1">
    <location>
        <begin position="165"/>
        <end position="315"/>
    </location>
</feature>
<dbReference type="PANTHER" id="PTHR33836:SF1">
    <property type="entry name" value="LOW-TEMPERATURE-INDUCED 65 KDA PROTEIN-RELATED"/>
    <property type="match status" value="1"/>
</dbReference>
<feature type="domain" description="LTI65/LTI78 N-terminal" evidence="4">
    <location>
        <begin position="40"/>
        <end position="101"/>
    </location>
</feature>
<feature type="compositionally biased region" description="Basic and acidic residues" evidence="1">
    <location>
        <begin position="68"/>
        <end position="78"/>
    </location>
</feature>
<dbReference type="Pfam" id="PF23403">
    <property type="entry name" value="LTI65_LTI78_N"/>
    <property type="match status" value="1"/>
</dbReference>
<feature type="compositionally biased region" description="Low complexity" evidence="1">
    <location>
        <begin position="16"/>
        <end position="28"/>
    </location>
</feature>
<dbReference type="AlphaFoldDB" id="A0AA38VVC7"/>
<evidence type="ECO:0000259" key="4">
    <source>
        <dbReference type="Pfam" id="PF23403"/>
    </source>
</evidence>
<feature type="compositionally biased region" description="Basic and acidic residues" evidence="1">
    <location>
        <begin position="32"/>
        <end position="46"/>
    </location>
</feature>
<feature type="compositionally biased region" description="Basic and acidic residues" evidence="1">
    <location>
        <begin position="1"/>
        <end position="15"/>
    </location>
</feature>
<dbReference type="EMBL" id="JARYMX010000007">
    <property type="protein sequence ID" value="KAJ9539647.1"/>
    <property type="molecule type" value="Genomic_DNA"/>
</dbReference>
<dbReference type="InterPro" id="IPR037491">
    <property type="entry name" value="LTI78/LTI65"/>
</dbReference>
<gene>
    <name evidence="5" type="ORF">OSB04_026153</name>
</gene>
<protein>
    <recommendedName>
        <fullName evidence="7">Low-temperature-induced 65 kDa protein</fullName>
    </recommendedName>
</protein>
<feature type="compositionally biased region" description="Basic and acidic residues" evidence="1">
    <location>
        <begin position="275"/>
        <end position="299"/>
    </location>
</feature>
<comment type="caution">
    <text evidence="5">The sequence shown here is derived from an EMBL/GenBank/DDBJ whole genome shotgun (WGS) entry which is preliminary data.</text>
</comment>
<feature type="compositionally biased region" description="Acidic residues" evidence="1">
    <location>
        <begin position="79"/>
        <end position="94"/>
    </location>
</feature>
<feature type="compositionally biased region" description="Basic and acidic residues" evidence="1">
    <location>
        <begin position="431"/>
        <end position="445"/>
    </location>
</feature>
<feature type="compositionally biased region" description="Basic residues" evidence="1">
    <location>
        <begin position="47"/>
        <end position="67"/>
    </location>
</feature>
<accession>A0AA38VVC7</accession>
<dbReference type="GO" id="GO:0009737">
    <property type="term" value="P:response to abscisic acid"/>
    <property type="evidence" value="ECO:0007669"/>
    <property type="project" value="InterPro"/>
</dbReference>
<dbReference type="Pfam" id="PF23399">
    <property type="entry name" value="LTI65_PGEED"/>
    <property type="match status" value="1"/>
</dbReference>
<dbReference type="InterPro" id="IPR057058">
    <property type="entry name" value="LTI65_LTI78_NYQTKV"/>
</dbReference>
<proteinExistence type="predicted"/>
<evidence type="ECO:0000313" key="6">
    <source>
        <dbReference type="Proteomes" id="UP001172457"/>
    </source>
</evidence>
<feature type="compositionally biased region" description="Low complexity" evidence="1">
    <location>
        <begin position="392"/>
        <end position="411"/>
    </location>
</feature>
<feature type="compositionally biased region" description="Basic and acidic residues" evidence="1">
    <location>
        <begin position="255"/>
        <end position="268"/>
    </location>
</feature>
<dbReference type="PANTHER" id="PTHR33836">
    <property type="entry name" value="LOW-TEMPERATURE-INDUCED 65 KDA PROTEIN-RELATED"/>
    <property type="match status" value="1"/>
</dbReference>
<dbReference type="Pfam" id="PF23402">
    <property type="entry name" value="LTI65_LTI78_NYQTKV"/>
    <property type="match status" value="1"/>
</dbReference>
<dbReference type="GO" id="GO:0006950">
    <property type="term" value="P:response to stress"/>
    <property type="evidence" value="ECO:0007669"/>
    <property type="project" value="TreeGrafter"/>
</dbReference>
<name>A0AA38VVC7_9ASTR</name>
<feature type="domain" description="LTI65/LTI78 NYQTKV repeat" evidence="3">
    <location>
        <begin position="226"/>
        <end position="284"/>
    </location>
</feature>